<dbReference type="InterPro" id="IPR050300">
    <property type="entry name" value="GDXG_lipolytic_enzyme"/>
</dbReference>
<organism evidence="3">
    <name type="scientific">freshwater metagenome</name>
    <dbReference type="NCBI Taxonomy" id="449393"/>
    <lineage>
        <taxon>unclassified sequences</taxon>
        <taxon>metagenomes</taxon>
        <taxon>ecological metagenomes</taxon>
    </lineage>
</organism>
<evidence type="ECO:0000259" key="2">
    <source>
        <dbReference type="Pfam" id="PF07859"/>
    </source>
</evidence>
<name>A0A6J6W077_9ZZZZ</name>
<gene>
    <name evidence="3" type="ORF">UFOPK2958_00226</name>
</gene>
<dbReference type="EMBL" id="CAFAAB010000013">
    <property type="protein sequence ID" value="CAB4776468.1"/>
    <property type="molecule type" value="Genomic_DNA"/>
</dbReference>
<dbReference type="PANTHER" id="PTHR48081">
    <property type="entry name" value="AB HYDROLASE SUPERFAMILY PROTEIN C4A8.06C"/>
    <property type="match status" value="1"/>
</dbReference>
<dbReference type="PANTHER" id="PTHR48081:SF8">
    <property type="entry name" value="ALPHA_BETA HYDROLASE FOLD-3 DOMAIN-CONTAINING PROTEIN-RELATED"/>
    <property type="match status" value="1"/>
</dbReference>
<dbReference type="SUPFAM" id="SSF53474">
    <property type="entry name" value="alpha/beta-Hydrolases"/>
    <property type="match status" value="1"/>
</dbReference>
<evidence type="ECO:0000313" key="3">
    <source>
        <dbReference type="EMBL" id="CAB4776468.1"/>
    </source>
</evidence>
<dbReference type="GO" id="GO:0016787">
    <property type="term" value="F:hydrolase activity"/>
    <property type="evidence" value="ECO:0007669"/>
    <property type="project" value="UniProtKB-KW"/>
</dbReference>
<protein>
    <submittedName>
        <fullName evidence="3">Unannotated protein</fullName>
    </submittedName>
</protein>
<dbReference type="InterPro" id="IPR029058">
    <property type="entry name" value="AB_hydrolase_fold"/>
</dbReference>
<accession>A0A6J6W077</accession>
<dbReference type="InterPro" id="IPR013094">
    <property type="entry name" value="AB_hydrolase_3"/>
</dbReference>
<dbReference type="Gene3D" id="3.40.50.1820">
    <property type="entry name" value="alpha/beta hydrolase"/>
    <property type="match status" value="1"/>
</dbReference>
<keyword evidence="1" id="KW-0378">Hydrolase</keyword>
<sequence>MSYDFDGEYEAILQILPTTATFTNIEAARSFQAANGERVAATLNTTGLTISSHEIPGLPGEPPVTVHVYQSSNVTPNAPCVLRIHGGGFAVGSVMTDMPITVGFAQFLPAVFVSVEYRLAPEHPYPAALMDCAAALQWIHAESTTLGIDVNRVALFGTSAGAGLAAGLALFNRDGAQLPIAFQLLDIPELDDRLETSSMLSYVDTPVWNRPNAELSWQYYLHGLGGDVPIYAAPARAETLKNLPAAYISVMEFDPLRDEGIAYATTLMRSGVHVELHAYPGTFHGSILEPKADVSKRILMEHTAALSRALRIA</sequence>
<feature type="domain" description="Alpha/beta hydrolase fold-3" evidence="2">
    <location>
        <begin position="81"/>
        <end position="286"/>
    </location>
</feature>
<dbReference type="AlphaFoldDB" id="A0A6J6W077"/>
<reference evidence="3" key="1">
    <citation type="submission" date="2020-05" db="EMBL/GenBank/DDBJ databases">
        <authorList>
            <person name="Chiriac C."/>
            <person name="Salcher M."/>
            <person name="Ghai R."/>
            <person name="Kavagutti S V."/>
        </authorList>
    </citation>
    <scope>NUCLEOTIDE SEQUENCE</scope>
</reference>
<evidence type="ECO:0000256" key="1">
    <source>
        <dbReference type="ARBA" id="ARBA00022801"/>
    </source>
</evidence>
<dbReference type="Pfam" id="PF07859">
    <property type="entry name" value="Abhydrolase_3"/>
    <property type="match status" value="1"/>
</dbReference>
<proteinExistence type="predicted"/>